<name>A0A6V2GTL6_9STRA</name>
<protein>
    <submittedName>
        <fullName evidence="1">Uncharacterized protein</fullName>
    </submittedName>
</protein>
<gene>
    <name evidence="1" type="ORF">DBRI00130_LOCUS19225</name>
    <name evidence="2" type="ORF">DBRI00130_LOCUS19226</name>
</gene>
<proteinExistence type="predicted"/>
<organism evidence="1">
    <name type="scientific">Ditylum brightwellii</name>
    <dbReference type="NCBI Taxonomy" id="49249"/>
    <lineage>
        <taxon>Eukaryota</taxon>
        <taxon>Sar</taxon>
        <taxon>Stramenopiles</taxon>
        <taxon>Ochrophyta</taxon>
        <taxon>Bacillariophyta</taxon>
        <taxon>Mediophyceae</taxon>
        <taxon>Lithodesmiophycidae</taxon>
        <taxon>Lithodesmiales</taxon>
        <taxon>Lithodesmiaceae</taxon>
        <taxon>Ditylum</taxon>
    </lineage>
</organism>
<accession>A0A6V2GTL6</accession>
<dbReference type="AlphaFoldDB" id="A0A6V2GTL6"/>
<evidence type="ECO:0000313" key="2">
    <source>
        <dbReference type="EMBL" id="CAE4615436.1"/>
    </source>
</evidence>
<evidence type="ECO:0000313" key="1">
    <source>
        <dbReference type="EMBL" id="CAE4615434.1"/>
    </source>
</evidence>
<sequence length="107" mass="12031">MSDVSYWKSQLPTKEELDLLEEENPKVVLMRYESSGKEKYHHSAAGDDAFGRFTSLDVQQMISVGQALRSDLLSMLSNNANNNNNKDNVIIHPGMIHVASTDFPFIC</sequence>
<dbReference type="EMBL" id="HBNS01024357">
    <property type="protein sequence ID" value="CAE4615436.1"/>
    <property type="molecule type" value="Transcribed_RNA"/>
</dbReference>
<dbReference type="EMBL" id="HBNS01024356">
    <property type="protein sequence ID" value="CAE4615434.1"/>
    <property type="molecule type" value="Transcribed_RNA"/>
</dbReference>
<reference evidence="1" key="1">
    <citation type="submission" date="2021-01" db="EMBL/GenBank/DDBJ databases">
        <authorList>
            <person name="Corre E."/>
            <person name="Pelletier E."/>
            <person name="Niang G."/>
            <person name="Scheremetjew M."/>
            <person name="Finn R."/>
            <person name="Kale V."/>
            <person name="Holt S."/>
            <person name="Cochrane G."/>
            <person name="Meng A."/>
            <person name="Brown T."/>
            <person name="Cohen L."/>
        </authorList>
    </citation>
    <scope>NUCLEOTIDE SEQUENCE</scope>
    <source>
        <strain evidence="1">GSO104</strain>
    </source>
</reference>